<protein>
    <recommendedName>
        <fullName evidence="4">Outer membrane protein OmpA-like transmembrane domain-containing protein</fullName>
    </recommendedName>
</protein>
<keyword evidence="3" id="KW-0732">Signal</keyword>
<feature type="domain" description="Outer membrane protein OmpA-like transmembrane" evidence="4">
    <location>
        <begin position="18"/>
        <end position="166"/>
    </location>
</feature>
<dbReference type="Pfam" id="PF01389">
    <property type="entry name" value="OmpA_membrane"/>
    <property type="match status" value="1"/>
</dbReference>
<dbReference type="EMBL" id="MJMJ01000001">
    <property type="protein sequence ID" value="OLQ93360.1"/>
    <property type="molecule type" value="Genomic_DNA"/>
</dbReference>
<keyword evidence="2" id="KW-0812">Transmembrane</keyword>
<dbReference type="AlphaFoldDB" id="A0A1Q9HR63"/>
<dbReference type="InterPro" id="IPR011250">
    <property type="entry name" value="OMP/PagP_B-barrel"/>
</dbReference>
<evidence type="ECO:0000313" key="6">
    <source>
        <dbReference type="Proteomes" id="UP000186313"/>
    </source>
</evidence>
<keyword evidence="2" id="KW-0626">Porin</keyword>
<feature type="chain" id="PRO_5012796692" description="Outer membrane protein OmpA-like transmembrane domain-containing protein" evidence="3">
    <location>
        <begin position="19"/>
        <end position="183"/>
    </location>
</feature>
<reference evidence="5 6" key="1">
    <citation type="submission" date="2016-09" db="EMBL/GenBank/DDBJ databases">
        <title>Genomic Taxonomy of the Vibrionaceae.</title>
        <authorList>
            <person name="Gonzalez-Castillo A."/>
            <person name="Gomez-Gil B."/>
            <person name="Enciso-Ibarra K."/>
        </authorList>
    </citation>
    <scope>NUCLEOTIDE SEQUENCE [LARGE SCALE GENOMIC DNA]</scope>
    <source>
        <strain evidence="5 6">CAIM 703</strain>
    </source>
</reference>
<keyword evidence="2" id="KW-0813">Transport</keyword>
<dbReference type="STRING" id="1381081.BIY22_02385"/>
<proteinExistence type="inferred from homology"/>
<evidence type="ECO:0000313" key="5">
    <source>
        <dbReference type="EMBL" id="OLQ93360.1"/>
    </source>
</evidence>
<feature type="signal peptide" evidence="3">
    <location>
        <begin position="1"/>
        <end position="18"/>
    </location>
</feature>
<dbReference type="Gene3D" id="2.40.160.20">
    <property type="match status" value="1"/>
</dbReference>
<name>A0A1Q9HR63_9VIBR</name>
<gene>
    <name evidence="5" type="ORF">BIY22_02385</name>
</gene>
<evidence type="ECO:0000256" key="3">
    <source>
        <dbReference type="SAM" id="SignalP"/>
    </source>
</evidence>
<dbReference type="NCBIfam" id="NF033908">
    <property type="entry name" value="AcfA_fam_omp"/>
    <property type="match status" value="1"/>
</dbReference>
<comment type="caution">
    <text evidence="5">The sequence shown here is derived from an EMBL/GenBank/DDBJ whole genome shotgun (WGS) entry which is preliminary data.</text>
</comment>
<organism evidence="5 6">
    <name type="scientific">Vibrio panuliri</name>
    <dbReference type="NCBI Taxonomy" id="1381081"/>
    <lineage>
        <taxon>Bacteria</taxon>
        <taxon>Pseudomonadati</taxon>
        <taxon>Pseudomonadota</taxon>
        <taxon>Gammaproteobacteria</taxon>
        <taxon>Vibrionales</taxon>
        <taxon>Vibrionaceae</taxon>
        <taxon>Vibrio</taxon>
    </lineage>
</organism>
<comment type="similarity">
    <text evidence="1">Belongs to the outer membrane OOP (TC 1.B.6) superfamily. OmpA family.</text>
</comment>
<dbReference type="RefSeq" id="WP_075705999.1">
    <property type="nucleotide sequence ID" value="NZ_MJMJ01000001.1"/>
</dbReference>
<evidence type="ECO:0000256" key="1">
    <source>
        <dbReference type="ARBA" id="ARBA00005710"/>
    </source>
</evidence>
<dbReference type="GO" id="GO:0046930">
    <property type="term" value="C:pore complex"/>
    <property type="evidence" value="ECO:0007669"/>
    <property type="project" value="UniProtKB-KW"/>
</dbReference>
<dbReference type="SUPFAM" id="SSF56925">
    <property type="entry name" value="OMPA-like"/>
    <property type="match status" value="1"/>
</dbReference>
<dbReference type="InterPro" id="IPR000498">
    <property type="entry name" value="OmpA-like_TM_dom"/>
</dbReference>
<dbReference type="GO" id="GO:0009279">
    <property type="term" value="C:cell outer membrane"/>
    <property type="evidence" value="ECO:0007669"/>
    <property type="project" value="InterPro"/>
</dbReference>
<evidence type="ECO:0000259" key="4">
    <source>
        <dbReference type="Pfam" id="PF01389"/>
    </source>
</evidence>
<accession>A0A1Q9HR63</accession>
<keyword evidence="2" id="KW-0406">Ion transport</keyword>
<dbReference type="Proteomes" id="UP000186313">
    <property type="component" value="Unassembled WGS sequence"/>
</dbReference>
<sequence>MYKNCLIPLLACSLPVVATPYVGIEMGYAIPHHDMKMVSDGSVISPDSNDLFLGFYSGYQFDKTWALELGYQQNQYTGTDKTQTHATLDSDRFYLAPVYSISLTNDRDWNIKFKAGVSYAQYEFTGQNARFSQSRTSSDLGVITAASIEYRLMPELGMGLNYSYQSDSFASASALSLFTQYYF</sequence>
<evidence type="ECO:0000256" key="2">
    <source>
        <dbReference type="ARBA" id="ARBA00023114"/>
    </source>
</evidence>
<dbReference type="GO" id="GO:0015288">
    <property type="term" value="F:porin activity"/>
    <property type="evidence" value="ECO:0007669"/>
    <property type="project" value="UniProtKB-KW"/>
</dbReference>